<feature type="region of interest" description="Disordered" evidence="2">
    <location>
        <begin position="287"/>
        <end position="318"/>
    </location>
</feature>
<name>A0A3D8QMK1_9EURO</name>
<dbReference type="STRING" id="1810919.A0A3D8QMK1"/>
<evidence type="ECO:0000313" key="4">
    <source>
        <dbReference type="Proteomes" id="UP000256690"/>
    </source>
</evidence>
<evidence type="ECO:0000256" key="2">
    <source>
        <dbReference type="SAM" id="MobiDB-lite"/>
    </source>
</evidence>
<dbReference type="AlphaFoldDB" id="A0A3D8QMK1"/>
<protein>
    <submittedName>
        <fullName evidence="3">Uncharacterized protein</fullName>
    </submittedName>
</protein>
<gene>
    <name evidence="3" type="ORF">DSM5745_10133</name>
</gene>
<evidence type="ECO:0000313" key="3">
    <source>
        <dbReference type="EMBL" id="RDW63022.1"/>
    </source>
</evidence>
<feature type="coiled-coil region" evidence="1">
    <location>
        <begin position="68"/>
        <end position="95"/>
    </location>
</feature>
<dbReference type="Proteomes" id="UP000256690">
    <property type="component" value="Unassembled WGS sequence"/>
</dbReference>
<dbReference type="EMBL" id="PVWQ01000015">
    <property type="protein sequence ID" value="RDW63022.1"/>
    <property type="molecule type" value="Genomic_DNA"/>
</dbReference>
<sequence>MTVMESEYSPSPTQIALALAVVKLKPAGLDIKEFILQCRESIKASKNAEIFHAPEKFFDSVSFWKRAYEKSEAEKSTLLDRIFELEQRNEELVEKIHTRDDVPVETIPAAAVPVQGPLKRTATTNQASRKRLKTLSFPMGPLFGTDSSSLHDDMTGESDREPTTAFLRQSYVLQKALQKRRDTTGVVRAAVALCKTCEDQLAEAITQETAEGRTTNGPLTEFQVSHLSLVLRGTESSVRFLFQTIKKLCGTGASHRKTGLLIYHVVCLYAAIMDCLQRYCNTRAAPSRPESQEFSMQTRSMTRMQTKSSDEPGSQSKVEDEAATQLTLLLNRMVISLDLACPGHRQLLEGFLYTLLSRAGSVLCLFVFQDLQLRPDLQADPDQLPLPAGLRDAKVDDRSLGGAQVEARYLVCLVRGALAVLDKPPSLSSAASEDQFGGQFLSTIRARLQSTLVQAVFGANSDFGQTLQQPVEPKGLDIRRVLEDHQPSELSVPEWYTQQLWQLLGWELLSKIDLS</sequence>
<dbReference type="OrthoDB" id="202825at2759"/>
<keyword evidence="1" id="KW-0175">Coiled coil</keyword>
<dbReference type="RefSeq" id="XP_026599211.1">
    <property type="nucleotide sequence ID" value="XM_026752149.1"/>
</dbReference>
<comment type="caution">
    <text evidence="3">The sequence shown here is derived from an EMBL/GenBank/DDBJ whole genome shotgun (WGS) entry which is preliminary data.</text>
</comment>
<organism evidence="3 4">
    <name type="scientific">Aspergillus mulundensis</name>
    <dbReference type="NCBI Taxonomy" id="1810919"/>
    <lineage>
        <taxon>Eukaryota</taxon>
        <taxon>Fungi</taxon>
        <taxon>Dikarya</taxon>
        <taxon>Ascomycota</taxon>
        <taxon>Pezizomycotina</taxon>
        <taxon>Eurotiomycetes</taxon>
        <taxon>Eurotiomycetidae</taxon>
        <taxon>Eurotiales</taxon>
        <taxon>Aspergillaceae</taxon>
        <taxon>Aspergillus</taxon>
        <taxon>Aspergillus subgen. Nidulantes</taxon>
    </lineage>
</organism>
<reference evidence="3 4" key="1">
    <citation type="journal article" date="2018" name="IMA Fungus">
        <title>IMA Genome-F 9: Draft genome sequence of Annulohypoxylon stygium, Aspergillus mulundensis, Berkeleyomyces basicola (syn. Thielaviopsis basicola), Ceratocystis smalleyi, two Cercospora beticola strains, Coleophoma cylindrospora, Fusarium fracticaudum, Phialophora cf. hyalina, and Morchella septimelata.</title>
        <authorList>
            <person name="Wingfield B.D."/>
            <person name="Bills G.F."/>
            <person name="Dong Y."/>
            <person name="Huang W."/>
            <person name="Nel W.J."/>
            <person name="Swalarsk-Parry B.S."/>
            <person name="Vaghefi N."/>
            <person name="Wilken P.M."/>
            <person name="An Z."/>
            <person name="de Beer Z.W."/>
            <person name="De Vos L."/>
            <person name="Chen L."/>
            <person name="Duong T.A."/>
            <person name="Gao Y."/>
            <person name="Hammerbacher A."/>
            <person name="Kikkert J.R."/>
            <person name="Li Y."/>
            <person name="Li H."/>
            <person name="Li K."/>
            <person name="Li Q."/>
            <person name="Liu X."/>
            <person name="Ma X."/>
            <person name="Naidoo K."/>
            <person name="Pethybridge S.J."/>
            <person name="Sun J."/>
            <person name="Steenkamp E.T."/>
            <person name="van der Nest M.A."/>
            <person name="van Wyk S."/>
            <person name="Wingfield M.J."/>
            <person name="Xiong C."/>
            <person name="Yue Q."/>
            <person name="Zhang X."/>
        </authorList>
    </citation>
    <scope>NUCLEOTIDE SEQUENCE [LARGE SCALE GENOMIC DNA]</scope>
    <source>
        <strain evidence="3 4">DSM 5745</strain>
    </source>
</reference>
<dbReference type="GeneID" id="38120503"/>
<proteinExistence type="predicted"/>
<feature type="compositionally biased region" description="Polar residues" evidence="2">
    <location>
        <begin position="292"/>
        <end position="316"/>
    </location>
</feature>
<accession>A0A3D8QMK1</accession>
<keyword evidence="4" id="KW-1185">Reference proteome</keyword>
<evidence type="ECO:0000256" key="1">
    <source>
        <dbReference type="SAM" id="Coils"/>
    </source>
</evidence>